<comment type="subcellular location">
    <subcellularLocation>
        <location evidence="1">Nucleus</location>
        <location evidence="1">Nucleolus</location>
    </subcellularLocation>
</comment>
<dbReference type="GO" id="GO:0030686">
    <property type="term" value="C:90S preribosome"/>
    <property type="evidence" value="ECO:0007669"/>
    <property type="project" value="TreeGrafter"/>
</dbReference>
<dbReference type="PROSITE" id="PS50082">
    <property type="entry name" value="WD_REPEATS_2"/>
    <property type="match status" value="1"/>
</dbReference>
<dbReference type="SUPFAM" id="SSF54236">
    <property type="entry name" value="Ubiquitin-like"/>
    <property type="match status" value="1"/>
</dbReference>
<dbReference type="PROSITE" id="PS50053">
    <property type="entry name" value="UBIQUITIN_2"/>
    <property type="match status" value="1"/>
</dbReference>
<evidence type="ECO:0000313" key="8">
    <source>
        <dbReference type="Proteomes" id="UP000053780"/>
    </source>
</evidence>
<dbReference type="InterPro" id="IPR012952">
    <property type="entry name" value="BING4_C_dom"/>
</dbReference>
<keyword evidence="8" id="KW-1185">Reference proteome</keyword>
<dbReference type="Pfam" id="PF08149">
    <property type="entry name" value="BING4CT"/>
    <property type="match status" value="1"/>
</dbReference>
<dbReference type="InterPro" id="IPR036322">
    <property type="entry name" value="WD40_repeat_dom_sf"/>
</dbReference>
<evidence type="ECO:0000256" key="4">
    <source>
        <dbReference type="ARBA" id="ARBA00023242"/>
    </source>
</evidence>
<keyword evidence="2 5" id="KW-0853">WD repeat</keyword>
<sequence>MKVNIKVISSFENSFYIKVEDTITVKELKEKISQKIKNNKFNLIRDGGILHDSIDLNTYEFCEFDYALIYESIYADESGYIDTDKNEKTYKLTQEYIKRNVSRKVADMCFNLTLPNGPFFCKYSKNKTKYFLEENIKDKIYDAIYLHNEDFIALAQEKNVFIYNKQGVEIHAVGENNNYQDTTNGKIVSSIYIKDKNIIKLNQNSSTAIIYTGHSNGVVSLWSPNSKNYISKVLCHATSVLNLEIDRAGRYMYTTGIDQYTKVWDIRNTYKPVNNIKNKKTFNTTALSQKSMFAAANGDKIRVYKNLSMSNAKDLLYLEHREMGSPISSLNFKNFEDILTVGHLNGISNLIIPGKKEVKMLLDKIPYTFIGKNILVLNENTKEKDELRVKKELNVEKDNLRNVLSKYLKK</sequence>
<dbReference type="PROSITE" id="PS00678">
    <property type="entry name" value="WD_REPEATS_1"/>
    <property type="match status" value="1"/>
</dbReference>
<protein>
    <submittedName>
        <fullName evidence="7">Wd repeat-containing protein 46</fullName>
    </submittedName>
</protein>
<evidence type="ECO:0000256" key="2">
    <source>
        <dbReference type="ARBA" id="ARBA00022574"/>
    </source>
</evidence>
<dbReference type="SUPFAM" id="SSF50978">
    <property type="entry name" value="WD40 repeat-like"/>
    <property type="match status" value="1"/>
</dbReference>
<dbReference type="GO" id="GO:0000462">
    <property type="term" value="P:maturation of SSU-rRNA from tricistronic rRNA transcript (SSU-rRNA, 5.8S rRNA, LSU-rRNA)"/>
    <property type="evidence" value="ECO:0007669"/>
    <property type="project" value="TreeGrafter"/>
</dbReference>
<dbReference type="VEuPathDB" id="MicrosporidiaDB:NAPIS_ORF00164"/>
<evidence type="ECO:0000256" key="3">
    <source>
        <dbReference type="ARBA" id="ARBA00022737"/>
    </source>
</evidence>
<dbReference type="InterPro" id="IPR019775">
    <property type="entry name" value="WD40_repeat_CS"/>
</dbReference>
<dbReference type="Gene3D" id="2.130.10.10">
    <property type="entry name" value="YVTN repeat-like/Quinoprotein amine dehydrogenase"/>
    <property type="match status" value="1"/>
</dbReference>
<dbReference type="InterPro" id="IPR029071">
    <property type="entry name" value="Ubiquitin-like_domsf"/>
</dbReference>
<dbReference type="HOGENOM" id="CLU_022996_1_1_1"/>
<proteinExistence type="predicted"/>
<organism evidence="7 8">
    <name type="scientific">Vairimorpha apis BRL 01</name>
    <dbReference type="NCBI Taxonomy" id="1037528"/>
    <lineage>
        <taxon>Eukaryota</taxon>
        <taxon>Fungi</taxon>
        <taxon>Fungi incertae sedis</taxon>
        <taxon>Microsporidia</taxon>
        <taxon>Nosematidae</taxon>
        <taxon>Vairimorpha</taxon>
    </lineage>
</organism>
<feature type="domain" description="Ubiquitin-like" evidence="6">
    <location>
        <begin position="1"/>
        <end position="61"/>
    </location>
</feature>
<feature type="repeat" description="WD" evidence="5">
    <location>
        <begin position="233"/>
        <end position="268"/>
    </location>
</feature>
<dbReference type="InterPro" id="IPR015943">
    <property type="entry name" value="WD40/YVTN_repeat-like_dom_sf"/>
</dbReference>
<accession>T0MML7</accession>
<gene>
    <name evidence="7" type="ORF">NAPIS_ORF00164</name>
</gene>
<reference evidence="7 8" key="1">
    <citation type="journal article" date="2013" name="BMC Genomics">
        <title>Genome sequencing and comparative genomics of honey bee microsporidia, Nosema apis reveal novel insights into host-parasite interactions.</title>
        <authorList>
            <person name="Chen Yp."/>
            <person name="Pettis J.S."/>
            <person name="Zhao Y."/>
            <person name="Liu X."/>
            <person name="Tallon L.J."/>
            <person name="Sadzewicz L.D."/>
            <person name="Li R."/>
            <person name="Zheng H."/>
            <person name="Huang S."/>
            <person name="Zhang X."/>
            <person name="Hamilton M.C."/>
            <person name="Pernal S.F."/>
            <person name="Melathopoulos A.P."/>
            <person name="Yan X."/>
            <person name="Evans J.D."/>
        </authorList>
    </citation>
    <scope>NUCLEOTIDE SEQUENCE [LARGE SCALE GENOMIC DNA]</scope>
    <source>
        <strain evidence="7 8">BRL 01</strain>
    </source>
</reference>
<evidence type="ECO:0000256" key="5">
    <source>
        <dbReference type="PROSITE-ProRule" id="PRU00221"/>
    </source>
</evidence>
<keyword evidence="3" id="KW-0677">Repeat</keyword>
<dbReference type="AlphaFoldDB" id="T0MML7"/>
<name>T0MML7_9MICR</name>
<dbReference type="OrthoDB" id="10251154at2759"/>
<evidence type="ECO:0000256" key="1">
    <source>
        <dbReference type="ARBA" id="ARBA00004604"/>
    </source>
</evidence>
<dbReference type="InterPro" id="IPR001680">
    <property type="entry name" value="WD40_rpt"/>
</dbReference>
<dbReference type="GO" id="GO:0032040">
    <property type="term" value="C:small-subunit processome"/>
    <property type="evidence" value="ECO:0007669"/>
    <property type="project" value="TreeGrafter"/>
</dbReference>
<dbReference type="EMBL" id="KE646936">
    <property type="protein sequence ID" value="EQB62260.1"/>
    <property type="molecule type" value="Genomic_DNA"/>
</dbReference>
<dbReference type="SMART" id="SM00320">
    <property type="entry name" value="WD40"/>
    <property type="match status" value="3"/>
</dbReference>
<dbReference type="InterPro" id="IPR040315">
    <property type="entry name" value="WDR46/Utp7"/>
</dbReference>
<dbReference type="Proteomes" id="UP000053780">
    <property type="component" value="Unassembled WGS sequence"/>
</dbReference>
<evidence type="ECO:0000259" key="6">
    <source>
        <dbReference type="PROSITE" id="PS50053"/>
    </source>
</evidence>
<dbReference type="PANTHER" id="PTHR14085">
    <property type="entry name" value="WD-REPEAT PROTEIN BING4"/>
    <property type="match status" value="1"/>
</dbReference>
<dbReference type="PANTHER" id="PTHR14085:SF3">
    <property type="entry name" value="WD REPEAT-CONTAINING PROTEIN 46"/>
    <property type="match status" value="1"/>
</dbReference>
<dbReference type="SMART" id="SM01033">
    <property type="entry name" value="BING4CT"/>
    <property type="match status" value="1"/>
</dbReference>
<dbReference type="InterPro" id="IPR000626">
    <property type="entry name" value="Ubiquitin-like_dom"/>
</dbReference>
<evidence type="ECO:0000313" key="7">
    <source>
        <dbReference type="EMBL" id="EQB62260.1"/>
    </source>
</evidence>
<keyword evidence="4" id="KW-0539">Nucleus</keyword>
<dbReference type="Gene3D" id="3.10.20.90">
    <property type="entry name" value="Phosphatidylinositol 3-kinase Catalytic Subunit, Chain A, domain 1"/>
    <property type="match status" value="1"/>
</dbReference>